<accession>A0ABQ8T7W3</accession>
<proteinExistence type="predicted"/>
<name>A0ABQ8T7W3_PERAM</name>
<dbReference type="EMBL" id="JAJSOF020000013">
    <property type="protein sequence ID" value="KAJ4442601.1"/>
    <property type="molecule type" value="Genomic_DNA"/>
</dbReference>
<evidence type="ECO:0008006" key="3">
    <source>
        <dbReference type="Google" id="ProtNLM"/>
    </source>
</evidence>
<organism evidence="1 2">
    <name type="scientific">Periplaneta americana</name>
    <name type="common">American cockroach</name>
    <name type="synonym">Blatta americana</name>
    <dbReference type="NCBI Taxonomy" id="6978"/>
    <lineage>
        <taxon>Eukaryota</taxon>
        <taxon>Metazoa</taxon>
        <taxon>Ecdysozoa</taxon>
        <taxon>Arthropoda</taxon>
        <taxon>Hexapoda</taxon>
        <taxon>Insecta</taxon>
        <taxon>Pterygota</taxon>
        <taxon>Neoptera</taxon>
        <taxon>Polyneoptera</taxon>
        <taxon>Dictyoptera</taxon>
        <taxon>Blattodea</taxon>
        <taxon>Blattoidea</taxon>
        <taxon>Blattidae</taxon>
        <taxon>Blattinae</taxon>
        <taxon>Periplaneta</taxon>
    </lineage>
</organism>
<keyword evidence="2" id="KW-1185">Reference proteome</keyword>
<reference evidence="1 2" key="1">
    <citation type="journal article" date="2022" name="Allergy">
        <title>Genome assembly and annotation of Periplaneta americana reveal a comprehensive cockroach allergen profile.</title>
        <authorList>
            <person name="Wang L."/>
            <person name="Xiong Q."/>
            <person name="Saelim N."/>
            <person name="Wang L."/>
            <person name="Nong W."/>
            <person name="Wan A.T."/>
            <person name="Shi M."/>
            <person name="Liu X."/>
            <person name="Cao Q."/>
            <person name="Hui J.H.L."/>
            <person name="Sookrung N."/>
            <person name="Leung T.F."/>
            <person name="Tungtrongchitr A."/>
            <person name="Tsui S.K.W."/>
        </authorList>
    </citation>
    <scope>NUCLEOTIDE SEQUENCE [LARGE SCALE GENOMIC DNA]</scope>
    <source>
        <strain evidence="1">PWHHKU_190912</strain>
    </source>
</reference>
<sequence>MMLMMMMKSRRLRWAEHGARVAESRHATVSSQFTARLSWLVLLAQSLAFTESRHPDFRRRSAELRTQVPQLRSTALELRASGSTVTDTTQVALWSRSWLHCYTRLTVQICL</sequence>
<evidence type="ECO:0000313" key="2">
    <source>
        <dbReference type="Proteomes" id="UP001148838"/>
    </source>
</evidence>
<comment type="caution">
    <text evidence="1">The sequence shown here is derived from an EMBL/GenBank/DDBJ whole genome shotgun (WGS) entry which is preliminary data.</text>
</comment>
<gene>
    <name evidence="1" type="ORF">ANN_04190</name>
</gene>
<protein>
    <recommendedName>
        <fullName evidence="3">Secreted protein</fullName>
    </recommendedName>
</protein>
<dbReference type="Proteomes" id="UP001148838">
    <property type="component" value="Unassembled WGS sequence"/>
</dbReference>
<evidence type="ECO:0000313" key="1">
    <source>
        <dbReference type="EMBL" id="KAJ4442601.1"/>
    </source>
</evidence>